<evidence type="ECO:0000256" key="2">
    <source>
        <dbReference type="ARBA" id="ARBA00022729"/>
    </source>
</evidence>
<dbReference type="PROSITE" id="PS51677">
    <property type="entry name" value="NODB"/>
    <property type="match status" value="1"/>
</dbReference>
<dbReference type="CDD" id="cd10918">
    <property type="entry name" value="CE4_NodB_like_5s_6s"/>
    <property type="match status" value="1"/>
</dbReference>
<keyword evidence="4" id="KW-0326">Glycosidase</keyword>
<dbReference type="AlphaFoldDB" id="I4C1R1"/>
<keyword evidence="4" id="KW-0858">Xylan degradation</keyword>
<dbReference type="eggNOG" id="COG0726">
    <property type="taxonomic scope" value="Bacteria"/>
</dbReference>
<dbReference type="GO" id="GO:0045493">
    <property type="term" value="P:xylan catabolic process"/>
    <property type="evidence" value="ECO:0007669"/>
    <property type="project" value="UniProtKB-KW"/>
</dbReference>
<proteinExistence type="predicted"/>
<keyword evidence="2" id="KW-0732">Signal</keyword>
<accession>I4C1R1</accession>
<dbReference type="PANTHER" id="PTHR34216:SF3">
    <property type="entry name" value="POLY-BETA-1,6-N-ACETYL-D-GLUCOSAMINE N-DEACETYLASE"/>
    <property type="match status" value="1"/>
</dbReference>
<dbReference type="InterPro" id="IPR051398">
    <property type="entry name" value="Polysacch_Deacetylase"/>
</dbReference>
<evidence type="ECO:0000256" key="1">
    <source>
        <dbReference type="ARBA" id="ARBA00004613"/>
    </source>
</evidence>
<dbReference type="GO" id="GO:0005576">
    <property type="term" value="C:extracellular region"/>
    <property type="evidence" value="ECO:0007669"/>
    <property type="project" value="UniProtKB-SubCell"/>
</dbReference>
<organism evidence="4 5">
    <name type="scientific">Desulfomonile tiedjei (strain ATCC 49306 / DSM 6799 / DCB-1)</name>
    <dbReference type="NCBI Taxonomy" id="706587"/>
    <lineage>
        <taxon>Bacteria</taxon>
        <taxon>Pseudomonadati</taxon>
        <taxon>Thermodesulfobacteriota</taxon>
        <taxon>Desulfomonilia</taxon>
        <taxon>Desulfomonilales</taxon>
        <taxon>Desulfomonilaceae</taxon>
        <taxon>Desulfomonile</taxon>
    </lineage>
</organism>
<name>I4C1R1_DESTA</name>
<sequence>MTLSGAGMLYRASAAYRNGFRILTYHGVEDDPTDSYSIKSDHFRYHMAYLSDHYRVIDMSEYVECLNTGHDSGPNTIAVTFDDGYRESCTTVAEILQRHNIPATFFLVTDILDNGPPNPGREFLSWSEARAMVSAGFSFGSHTVSHRSLATLTSDQVVEELVTSGKRIEEELGVRPIGISYPYGTVRDIPSDIAAQASRAGYSYGVTALHGLNRIGLNPFLLRRTSITAGDGPRTFRMILKGNLDPWCVVDKWGYRLQRQYDSRFSPEKYEGSR</sequence>
<dbReference type="GO" id="GO:0016810">
    <property type="term" value="F:hydrolase activity, acting on carbon-nitrogen (but not peptide) bonds"/>
    <property type="evidence" value="ECO:0007669"/>
    <property type="project" value="InterPro"/>
</dbReference>
<dbReference type="PANTHER" id="PTHR34216">
    <property type="match status" value="1"/>
</dbReference>
<dbReference type="SUPFAM" id="SSF88713">
    <property type="entry name" value="Glycoside hydrolase/deacetylase"/>
    <property type="match status" value="1"/>
</dbReference>
<keyword evidence="4" id="KW-0378">Hydrolase</keyword>
<evidence type="ECO:0000313" key="5">
    <source>
        <dbReference type="Proteomes" id="UP000006055"/>
    </source>
</evidence>
<evidence type="ECO:0000313" key="4">
    <source>
        <dbReference type="EMBL" id="AFM23502.1"/>
    </source>
</evidence>
<dbReference type="HOGENOM" id="CLU_030024_5_1_7"/>
<dbReference type="EMBL" id="CP003360">
    <property type="protein sequence ID" value="AFM23502.1"/>
    <property type="molecule type" value="Genomic_DNA"/>
</dbReference>
<dbReference type="KEGG" id="dti:Desti_0777"/>
<protein>
    <submittedName>
        <fullName evidence="4">Putative xylanase/chitin deacetylase</fullName>
    </submittedName>
</protein>
<dbReference type="InterPro" id="IPR011330">
    <property type="entry name" value="Glyco_hydro/deAcase_b/a-brl"/>
</dbReference>
<dbReference type="InterPro" id="IPR002509">
    <property type="entry name" value="NODB_dom"/>
</dbReference>
<gene>
    <name evidence="4" type="ordered locus">Desti_0777</name>
</gene>
<evidence type="ECO:0000259" key="3">
    <source>
        <dbReference type="PROSITE" id="PS51677"/>
    </source>
</evidence>
<keyword evidence="4" id="KW-0119">Carbohydrate metabolism</keyword>
<dbReference type="STRING" id="706587.Desti_0777"/>
<keyword evidence="5" id="KW-1185">Reference proteome</keyword>
<dbReference type="GO" id="GO:0016798">
    <property type="term" value="F:hydrolase activity, acting on glycosyl bonds"/>
    <property type="evidence" value="ECO:0007669"/>
    <property type="project" value="UniProtKB-KW"/>
</dbReference>
<dbReference type="Gene3D" id="3.20.20.370">
    <property type="entry name" value="Glycoside hydrolase/deacetylase"/>
    <property type="match status" value="1"/>
</dbReference>
<dbReference type="Proteomes" id="UP000006055">
    <property type="component" value="Chromosome"/>
</dbReference>
<keyword evidence="4" id="KW-0624">Polysaccharide degradation</keyword>
<comment type="subcellular location">
    <subcellularLocation>
        <location evidence="1">Secreted</location>
    </subcellularLocation>
</comment>
<dbReference type="Pfam" id="PF01522">
    <property type="entry name" value="Polysacc_deac_1"/>
    <property type="match status" value="1"/>
</dbReference>
<reference evidence="5" key="1">
    <citation type="submission" date="2012-06" db="EMBL/GenBank/DDBJ databases">
        <title>Complete sequence of chromosome of Desulfomonile tiedjei DSM 6799.</title>
        <authorList>
            <person name="Lucas S."/>
            <person name="Copeland A."/>
            <person name="Lapidus A."/>
            <person name="Glavina del Rio T."/>
            <person name="Dalin E."/>
            <person name="Tice H."/>
            <person name="Bruce D."/>
            <person name="Goodwin L."/>
            <person name="Pitluck S."/>
            <person name="Peters L."/>
            <person name="Ovchinnikova G."/>
            <person name="Zeytun A."/>
            <person name="Lu M."/>
            <person name="Kyrpides N."/>
            <person name="Mavromatis K."/>
            <person name="Ivanova N."/>
            <person name="Brettin T."/>
            <person name="Detter J.C."/>
            <person name="Han C."/>
            <person name="Larimer F."/>
            <person name="Land M."/>
            <person name="Hauser L."/>
            <person name="Markowitz V."/>
            <person name="Cheng J.-F."/>
            <person name="Hugenholtz P."/>
            <person name="Woyke T."/>
            <person name="Wu D."/>
            <person name="Spring S."/>
            <person name="Schroeder M."/>
            <person name="Brambilla E."/>
            <person name="Klenk H.-P."/>
            <person name="Eisen J.A."/>
        </authorList>
    </citation>
    <scope>NUCLEOTIDE SEQUENCE [LARGE SCALE GENOMIC DNA]</scope>
    <source>
        <strain evidence="5">ATCC 49306 / DSM 6799 / DCB-1</strain>
    </source>
</reference>
<dbReference type="PATRIC" id="fig|706587.4.peg.880"/>
<feature type="domain" description="NodB homology" evidence="3">
    <location>
        <begin position="75"/>
        <end position="274"/>
    </location>
</feature>